<dbReference type="Pfam" id="PF01594">
    <property type="entry name" value="AI-2E_transport"/>
    <property type="match status" value="1"/>
</dbReference>
<keyword evidence="8" id="KW-1185">Reference proteome</keyword>
<feature type="transmembrane region" description="Helical" evidence="6">
    <location>
        <begin position="7"/>
        <end position="27"/>
    </location>
</feature>
<evidence type="ECO:0000313" key="8">
    <source>
        <dbReference type="Proteomes" id="UP000273143"/>
    </source>
</evidence>
<feature type="transmembrane region" description="Helical" evidence="6">
    <location>
        <begin position="297"/>
        <end position="325"/>
    </location>
</feature>
<name>A0A3S9XEK1_9GAMM</name>
<proteinExistence type="inferred from homology"/>
<dbReference type="GO" id="GO:0016020">
    <property type="term" value="C:membrane"/>
    <property type="evidence" value="ECO:0007669"/>
    <property type="project" value="UniProtKB-SubCell"/>
</dbReference>
<organism evidence="7 8">
    <name type="scientific">Entomomonas moraniae</name>
    <dbReference type="NCBI Taxonomy" id="2213226"/>
    <lineage>
        <taxon>Bacteria</taxon>
        <taxon>Pseudomonadati</taxon>
        <taxon>Pseudomonadota</taxon>
        <taxon>Gammaproteobacteria</taxon>
        <taxon>Pseudomonadales</taxon>
        <taxon>Pseudomonadaceae</taxon>
        <taxon>Entomomonas</taxon>
    </lineage>
</organism>
<feature type="transmembrane region" description="Helical" evidence="6">
    <location>
        <begin position="148"/>
        <end position="167"/>
    </location>
</feature>
<dbReference type="Proteomes" id="UP000273143">
    <property type="component" value="Chromosome"/>
</dbReference>
<evidence type="ECO:0000256" key="4">
    <source>
        <dbReference type="ARBA" id="ARBA00022989"/>
    </source>
</evidence>
<dbReference type="AlphaFoldDB" id="A0A3S9XEK1"/>
<reference evidence="8" key="1">
    <citation type="submission" date="2018-06" db="EMBL/GenBank/DDBJ databases">
        <title>Complete genome of Pseudomonas insecticola strain QZS01.</title>
        <authorList>
            <person name="Wang J."/>
            <person name="Su Q."/>
        </authorList>
    </citation>
    <scope>NUCLEOTIDE SEQUENCE [LARGE SCALE GENOMIC DNA]</scope>
    <source>
        <strain evidence="8">QZS01</strain>
    </source>
</reference>
<keyword evidence="5 6" id="KW-0472">Membrane</keyword>
<evidence type="ECO:0000256" key="3">
    <source>
        <dbReference type="ARBA" id="ARBA00022692"/>
    </source>
</evidence>
<evidence type="ECO:0000313" key="7">
    <source>
        <dbReference type="EMBL" id="AZS50882.1"/>
    </source>
</evidence>
<sequence>MNNARLLSINLASVIIVGLSLLLILPLKLLPCLIAGLLTYEIIVSLTNIFKQRIESRVARILAVGLLTIIVITGLSFAFMSTFSFLMHEANHPEQLLKKLLLIIEKARNQLPENIDQFLPATAEDIKRNISQFIMGHLEELRTFGKGAAHLFVTVLIGMILGAIIALQPSPNPNTLKPLAARLFTRVNRLAKSFHDIVFAQIKISMLNTFFTAAFLLIVPHIFGEHLPLVKTLILVTFFVGLIPVIGNLISNTVIFIVALSVSFWVASCVLVYLILIHKLEYFLNARIVGGQIRARAWELLLAMLVFEAAFGLAGVIAAPIYYAYLKSELRAEKLV</sequence>
<feature type="transmembrane region" description="Helical" evidence="6">
    <location>
        <begin position="254"/>
        <end position="277"/>
    </location>
</feature>
<feature type="transmembrane region" description="Helical" evidence="6">
    <location>
        <begin position="204"/>
        <end position="223"/>
    </location>
</feature>
<dbReference type="KEGG" id="emo:DM558_08845"/>
<evidence type="ECO:0000256" key="2">
    <source>
        <dbReference type="ARBA" id="ARBA00009773"/>
    </source>
</evidence>
<gene>
    <name evidence="7" type="ORF">DM558_08845</name>
</gene>
<evidence type="ECO:0000256" key="1">
    <source>
        <dbReference type="ARBA" id="ARBA00004141"/>
    </source>
</evidence>
<dbReference type="RefSeq" id="WP_127163534.1">
    <property type="nucleotide sequence ID" value="NZ_CP029822.1"/>
</dbReference>
<accession>A0A3S9XEK1</accession>
<comment type="similarity">
    <text evidence="2">Belongs to the autoinducer-2 exporter (AI-2E) (TC 2.A.86) family.</text>
</comment>
<feature type="transmembrane region" description="Helical" evidence="6">
    <location>
        <begin position="229"/>
        <end position="247"/>
    </location>
</feature>
<evidence type="ECO:0000256" key="6">
    <source>
        <dbReference type="SAM" id="Phobius"/>
    </source>
</evidence>
<protein>
    <submittedName>
        <fullName evidence="7">AI-2E family transporter</fullName>
    </submittedName>
</protein>
<dbReference type="InterPro" id="IPR002549">
    <property type="entry name" value="AI-2E-like"/>
</dbReference>
<dbReference type="EMBL" id="CP029822">
    <property type="protein sequence ID" value="AZS50882.1"/>
    <property type="molecule type" value="Genomic_DNA"/>
</dbReference>
<keyword evidence="3 6" id="KW-0812">Transmembrane</keyword>
<keyword evidence="4 6" id="KW-1133">Transmembrane helix</keyword>
<feature type="transmembrane region" description="Helical" evidence="6">
    <location>
        <begin position="62"/>
        <end position="87"/>
    </location>
</feature>
<comment type="subcellular location">
    <subcellularLocation>
        <location evidence="1">Membrane</location>
        <topology evidence="1">Multi-pass membrane protein</topology>
    </subcellularLocation>
</comment>
<evidence type="ECO:0000256" key="5">
    <source>
        <dbReference type="ARBA" id="ARBA00023136"/>
    </source>
</evidence>